<dbReference type="PANTHER" id="PTHR30193:SF37">
    <property type="entry name" value="INNER MEMBRANE ABC TRANSPORTER PERMEASE PROTEIN YCJO"/>
    <property type="match status" value="1"/>
</dbReference>
<feature type="domain" description="ABC transmembrane type-1" evidence="8">
    <location>
        <begin position="65"/>
        <end position="281"/>
    </location>
</feature>
<feature type="transmembrane region" description="Helical" evidence="7">
    <location>
        <begin position="260"/>
        <end position="280"/>
    </location>
</feature>
<comment type="caution">
    <text evidence="9">The sequence shown here is derived from an EMBL/GenBank/DDBJ whole genome shotgun (WGS) entry which is preliminary data.</text>
</comment>
<keyword evidence="3" id="KW-1003">Cell membrane</keyword>
<evidence type="ECO:0000256" key="2">
    <source>
        <dbReference type="ARBA" id="ARBA00022448"/>
    </source>
</evidence>
<evidence type="ECO:0000256" key="6">
    <source>
        <dbReference type="ARBA" id="ARBA00023136"/>
    </source>
</evidence>
<proteinExistence type="inferred from homology"/>
<dbReference type="InterPro" id="IPR035906">
    <property type="entry name" value="MetI-like_sf"/>
</dbReference>
<accession>A0ABX1XSR2</accession>
<keyword evidence="6 7" id="KW-0472">Membrane</keyword>
<evidence type="ECO:0000313" key="10">
    <source>
        <dbReference type="Proteomes" id="UP000616779"/>
    </source>
</evidence>
<feature type="transmembrane region" description="Helical" evidence="7">
    <location>
        <begin position="102"/>
        <end position="122"/>
    </location>
</feature>
<dbReference type="InterPro" id="IPR051393">
    <property type="entry name" value="ABC_transporter_permease"/>
</dbReference>
<keyword evidence="2 7" id="KW-0813">Transport</keyword>
<reference evidence="9 10" key="1">
    <citation type="submission" date="2019-10" db="EMBL/GenBank/DDBJ databases">
        <title>Description of Paenibacillus terrestris sp. nov.</title>
        <authorList>
            <person name="Carlier A."/>
            <person name="Qi S."/>
        </authorList>
    </citation>
    <scope>NUCLEOTIDE SEQUENCE [LARGE SCALE GENOMIC DNA]</scope>
    <source>
        <strain evidence="9 10">LMG 31458</strain>
    </source>
</reference>
<keyword evidence="10" id="KW-1185">Reference proteome</keyword>
<feature type="transmembrane region" description="Helical" evidence="7">
    <location>
        <begin position="150"/>
        <end position="175"/>
    </location>
</feature>
<evidence type="ECO:0000256" key="1">
    <source>
        <dbReference type="ARBA" id="ARBA00004651"/>
    </source>
</evidence>
<dbReference type="EMBL" id="WHOA01000072">
    <property type="protein sequence ID" value="NOU71593.1"/>
    <property type="molecule type" value="Genomic_DNA"/>
</dbReference>
<gene>
    <name evidence="9" type="ORF">GC098_09185</name>
</gene>
<keyword evidence="5 7" id="KW-1133">Transmembrane helix</keyword>
<feature type="transmembrane region" description="Helical" evidence="7">
    <location>
        <begin position="68"/>
        <end position="90"/>
    </location>
</feature>
<dbReference type="PANTHER" id="PTHR30193">
    <property type="entry name" value="ABC TRANSPORTER PERMEASE PROTEIN"/>
    <property type="match status" value="1"/>
</dbReference>
<dbReference type="PROSITE" id="PS50928">
    <property type="entry name" value="ABC_TM1"/>
    <property type="match status" value="1"/>
</dbReference>
<dbReference type="CDD" id="cd06261">
    <property type="entry name" value="TM_PBP2"/>
    <property type="match status" value="1"/>
</dbReference>
<evidence type="ECO:0000256" key="7">
    <source>
        <dbReference type="RuleBase" id="RU363032"/>
    </source>
</evidence>
<dbReference type="Gene3D" id="1.10.3720.10">
    <property type="entry name" value="MetI-like"/>
    <property type="match status" value="1"/>
</dbReference>
<evidence type="ECO:0000313" key="9">
    <source>
        <dbReference type="EMBL" id="NOU71593.1"/>
    </source>
</evidence>
<comment type="similarity">
    <text evidence="7">Belongs to the binding-protein-dependent transport system permease family.</text>
</comment>
<protein>
    <submittedName>
        <fullName evidence="9">ABC transporter permease subunit</fullName>
    </submittedName>
</protein>
<dbReference type="SUPFAM" id="SSF161098">
    <property type="entry name" value="MetI-like"/>
    <property type="match status" value="1"/>
</dbReference>
<dbReference type="Pfam" id="PF00528">
    <property type="entry name" value="BPD_transp_1"/>
    <property type="match status" value="1"/>
</dbReference>
<name>A0ABX1XSR2_9BACL</name>
<dbReference type="InterPro" id="IPR000515">
    <property type="entry name" value="MetI-like"/>
</dbReference>
<comment type="subcellular location">
    <subcellularLocation>
        <location evidence="1 7">Cell membrane</location>
        <topology evidence="1 7">Multi-pass membrane protein</topology>
    </subcellularLocation>
</comment>
<organism evidence="9 10">
    <name type="scientific">Paenibacillus phytorum</name>
    <dbReference type="NCBI Taxonomy" id="2654977"/>
    <lineage>
        <taxon>Bacteria</taxon>
        <taxon>Bacillati</taxon>
        <taxon>Bacillota</taxon>
        <taxon>Bacilli</taxon>
        <taxon>Bacillales</taxon>
        <taxon>Paenibacillaceae</taxon>
        <taxon>Paenibacillus</taxon>
    </lineage>
</organism>
<dbReference type="Proteomes" id="UP000616779">
    <property type="component" value="Unassembled WGS sequence"/>
</dbReference>
<feature type="transmembrane region" description="Helical" evidence="7">
    <location>
        <begin position="7"/>
        <end position="33"/>
    </location>
</feature>
<sequence>MQKQGYWGFCFTLPFVLQLVVFFAFPFVFSFYLTFTKWDLFNDPQWIGIRNWTQFLTLKTFWLSLRNVSYFSLLFVPLQTGSALILAYLLNQQIRGKTLFRMIYFLPVITPWVAGGMIWLWIYQNDYGILNWLLEQIHISPIDWIRSNKWWLVIGSIALVNIWKGAGYSMVLILAGMQNISKEMIEAAQMDGASGWTLFAKITVPIVSPMVYMVMILSTISAFHAFDVFLVMLGDITAVADRNMVPNILIYRDAFMNFKMGSASAMAWGLFIIILGITFVQKVTEKRWVHYE</sequence>
<dbReference type="RefSeq" id="WP_171642915.1">
    <property type="nucleotide sequence ID" value="NZ_WHOA01000072.1"/>
</dbReference>
<evidence type="ECO:0000256" key="5">
    <source>
        <dbReference type="ARBA" id="ARBA00022989"/>
    </source>
</evidence>
<evidence type="ECO:0000256" key="4">
    <source>
        <dbReference type="ARBA" id="ARBA00022692"/>
    </source>
</evidence>
<keyword evidence="4 7" id="KW-0812">Transmembrane</keyword>
<evidence type="ECO:0000259" key="8">
    <source>
        <dbReference type="PROSITE" id="PS50928"/>
    </source>
</evidence>
<evidence type="ECO:0000256" key="3">
    <source>
        <dbReference type="ARBA" id="ARBA00022475"/>
    </source>
</evidence>